<reference evidence="1 2" key="1">
    <citation type="journal article" date="2019" name="Sci. Rep.">
        <title>Orb-weaving spider Araneus ventricosus genome elucidates the spidroin gene catalogue.</title>
        <authorList>
            <person name="Kono N."/>
            <person name="Nakamura H."/>
            <person name="Ohtoshi R."/>
            <person name="Moran D.A.P."/>
            <person name="Shinohara A."/>
            <person name="Yoshida Y."/>
            <person name="Fujiwara M."/>
            <person name="Mori M."/>
            <person name="Tomita M."/>
            <person name="Arakawa K."/>
        </authorList>
    </citation>
    <scope>NUCLEOTIDE SEQUENCE [LARGE SCALE GENOMIC DNA]</scope>
</reference>
<dbReference type="AlphaFoldDB" id="A0A4Y2E2T0"/>
<organism evidence="1 2">
    <name type="scientific">Araneus ventricosus</name>
    <name type="common">Orbweaver spider</name>
    <name type="synonym">Epeira ventricosa</name>
    <dbReference type="NCBI Taxonomy" id="182803"/>
    <lineage>
        <taxon>Eukaryota</taxon>
        <taxon>Metazoa</taxon>
        <taxon>Ecdysozoa</taxon>
        <taxon>Arthropoda</taxon>
        <taxon>Chelicerata</taxon>
        <taxon>Arachnida</taxon>
        <taxon>Araneae</taxon>
        <taxon>Araneomorphae</taxon>
        <taxon>Entelegynae</taxon>
        <taxon>Araneoidea</taxon>
        <taxon>Araneidae</taxon>
        <taxon>Araneus</taxon>
    </lineage>
</organism>
<dbReference type="EMBL" id="BGPR01000475">
    <property type="protein sequence ID" value="GBM22184.1"/>
    <property type="molecule type" value="Genomic_DNA"/>
</dbReference>
<gene>
    <name evidence="1" type="ORF">AVEN_190835_1</name>
</gene>
<evidence type="ECO:0000313" key="2">
    <source>
        <dbReference type="Proteomes" id="UP000499080"/>
    </source>
</evidence>
<accession>A0A4Y2E2T0</accession>
<sequence length="85" mass="9891">MSPCLLWEKDPSRTLNWRKQETKYKRSQGRERHNYGQVGIMVWDKISVGDNNDQNMLCGGALTGVIYRDETLDQVTRVPVPIFHL</sequence>
<dbReference type="Proteomes" id="UP000499080">
    <property type="component" value="Unassembled WGS sequence"/>
</dbReference>
<evidence type="ECO:0000313" key="1">
    <source>
        <dbReference type="EMBL" id="GBM22184.1"/>
    </source>
</evidence>
<keyword evidence="2" id="KW-1185">Reference proteome</keyword>
<proteinExistence type="predicted"/>
<protein>
    <submittedName>
        <fullName evidence="1">Uncharacterized protein</fullName>
    </submittedName>
</protein>
<comment type="caution">
    <text evidence="1">The sequence shown here is derived from an EMBL/GenBank/DDBJ whole genome shotgun (WGS) entry which is preliminary data.</text>
</comment>
<name>A0A4Y2E2T0_ARAVE</name>